<dbReference type="RefSeq" id="WP_217964707.1">
    <property type="nucleotide sequence ID" value="NZ_JAHTBN010000004.1"/>
</dbReference>
<protein>
    <recommendedName>
        <fullName evidence="4">Transposase</fullName>
    </recommendedName>
</protein>
<feature type="region of interest" description="Disordered" evidence="1">
    <location>
        <begin position="211"/>
        <end position="239"/>
    </location>
</feature>
<sequence length="239" mass="26710">MARLPRLYAPQIPQLVQARFAQALGSVPQGESATTLMDRLCTWLGDSAREHRVEVHGWSLVHDRLTLLATPPGPQALPKLVQALGRRYAAQQRQGRVFAERYRSALVEPGRWVLPALIWLESLPAQLSYVDLPENWPWSSAAGHTGAVAAAAAWMVDHPDYWKDGNTPFDRQARYKERLHSGLPAGQRQQIERALFGQWALGDAAFLQQLETQASRRARPAPRGRPRKRPAPQSGPEEA</sequence>
<evidence type="ECO:0000256" key="1">
    <source>
        <dbReference type="SAM" id="MobiDB-lite"/>
    </source>
</evidence>
<dbReference type="EMBL" id="JBHSBV010000004">
    <property type="protein sequence ID" value="MFC4202045.1"/>
    <property type="molecule type" value="Genomic_DNA"/>
</dbReference>
<name>A0ABV8P1K8_9BURK</name>
<feature type="compositionally biased region" description="Basic residues" evidence="1">
    <location>
        <begin position="216"/>
        <end position="230"/>
    </location>
</feature>
<evidence type="ECO:0008006" key="4">
    <source>
        <dbReference type="Google" id="ProtNLM"/>
    </source>
</evidence>
<proteinExistence type="predicted"/>
<accession>A0ABV8P1K8</accession>
<keyword evidence="3" id="KW-1185">Reference proteome</keyword>
<dbReference type="Proteomes" id="UP001595848">
    <property type="component" value="Unassembled WGS sequence"/>
</dbReference>
<organism evidence="2 3">
    <name type="scientific">Candidimonas humi</name>
    <dbReference type="NCBI Taxonomy" id="683355"/>
    <lineage>
        <taxon>Bacteria</taxon>
        <taxon>Pseudomonadati</taxon>
        <taxon>Pseudomonadota</taxon>
        <taxon>Betaproteobacteria</taxon>
        <taxon>Burkholderiales</taxon>
        <taxon>Alcaligenaceae</taxon>
        <taxon>Candidimonas</taxon>
    </lineage>
</organism>
<gene>
    <name evidence="2" type="ORF">ACFOY1_13880</name>
</gene>
<comment type="caution">
    <text evidence="2">The sequence shown here is derived from an EMBL/GenBank/DDBJ whole genome shotgun (WGS) entry which is preliminary data.</text>
</comment>
<evidence type="ECO:0000313" key="3">
    <source>
        <dbReference type="Proteomes" id="UP001595848"/>
    </source>
</evidence>
<reference evidence="3" key="1">
    <citation type="journal article" date="2019" name="Int. J. Syst. Evol. Microbiol.">
        <title>The Global Catalogue of Microorganisms (GCM) 10K type strain sequencing project: providing services to taxonomists for standard genome sequencing and annotation.</title>
        <authorList>
            <consortium name="The Broad Institute Genomics Platform"/>
            <consortium name="The Broad Institute Genome Sequencing Center for Infectious Disease"/>
            <person name="Wu L."/>
            <person name="Ma J."/>
        </authorList>
    </citation>
    <scope>NUCLEOTIDE SEQUENCE [LARGE SCALE GENOMIC DNA]</scope>
    <source>
        <strain evidence="3">LMG 24813</strain>
    </source>
</reference>
<evidence type="ECO:0000313" key="2">
    <source>
        <dbReference type="EMBL" id="MFC4202045.1"/>
    </source>
</evidence>